<name>A0A8I0GG24_9ACTO</name>
<dbReference type="PANTHER" id="PTHR43528:SF1">
    <property type="entry name" value="ALPHA-KETOGLUTARATE PERMEASE"/>
    <property type="match status" value="1"/>
</dbReference>
<comment type="caution">
    <text evidence="13">The sequence shown here is derived from an EMBL/GenBank/DDBJ whole genome shotgun (WGS) entry which is preliminary data.</text>
</comment>
<keyword evidence="14" id="KW-1185">Reference proteome</keyword>
<evidence type="ECO:0000256" key="11">
    <source>
        <dbReference type="SAM" id="Phobius"/>
    </source>
</evidence>
<feature type="transmembrane region" description="Helical" evidence="11">
    <location>
        <begin position="340"/>
        <end position="364"/>
    </location>
</feature>
<feature type="transmembrane region" description="Helical" evidence="11">
    <location>
        <begin position="410"/>
        <end position="428"/>
    </location>
</feature>
<evidence type="ECO:0000256" key="8">
    <source>
        <dbReference type="ARBA" id="ARBA00023136"/>
    </source>
</evidence>
<feature type="domain" description="Major facilitator superfamily (MFS) profile" evidence="12">
    <location>
        <begin position="17"/>
        <end position="432"/>
    </location>
</feature>
<protein>
    <recommendedName>
        <fullName evidence="10">Putative proline/betaine transporter</fullName>
    </recommendedName>
</protein>
<feature type="transmembrane region" description="Helical" evidence="11">
    <location>
        <begin position="282"/>
        <end position="303"/>
    </location>
</feature>
<dbReference type="AlphaFoldDB" id="A0A8I0GG24"/>
<keyword evidence="6" id="KW-0769">Symport</keyword>
<dbReference type="Pfam" id="PF07690">
    <property type="entry name" value="MFS_1"/>
    <property type="match status" value="1"/>
</dbReference>
<sequence>MSTTKTTDDETGVLRKVAFASGLGNFIEWFDYGSYSYFAIVLSQIFFPAADRSLQLVQIYAVFALSFVLRPVGALVWGHLGDRLGRRWALSASILVMTMATFGIGLVPPYASIGIAAPILLLIMRAIQGFSASGEYAGASTFLAEYAPAHQRGIYVSLVPASTAGGLLAGAVSAFTLSAVCSPEGLLSWGWRLPFLIALPLGLVAWYIRIHLEDSPAYQEMQERLKHEASDDKPAHPILTLFKRYKKKLVIAFGVSCLNAVGFYIVLTYLPTYLEEEVNMSASTSTGITSVTLVGYVVLIFAMGHLSDKFGRKRMLVTACFAFMVLAIPAFMLLGTGSVAVILAVEIVMCVALTINDGTLASFLTETFPTEVRYSGFALSFNLANALLGGTAPMICTGLIKLTGSSMAPAWYLVTISAIALVAMAFCVDRSGEDLASSGRTD</sequence>
<dbReference type="InterPro" id="IPR036259">
    <property type="entry name" value="MFS_trans_sf"/>
</dbReference>
<dbReference type="InterPro" id="IPR011701">
    <property type="entry name" value="MFS"/>
</dbReference>
<dbReference type="SUPFAM" id="SSF103473">
    <property type="entry name" value="MFS general substrate transporter"/>
    <property type="match status" value="1"/>
</dbReference>
<evidence type="ECO:0000256" key="9">
    <source>
        <dbReference type="ARBA" id="ARBA00037295"/>
    </source>
</evidence>
<accession>A0A8I0GG24</accession>
<evidence type="ECO:0000256" key="6">
    <source>
        <dbReference type="ARBA" id="ARBA00022847"/>
    </source>
</evidence>
<dbReference type="PROSITE" id="PS50850">
    <property type="entry name" value="MFS"/>
    <property type="match status" value="1"/>
</dbReference>
<gene>
    <name evidence="13" type="ORF">H8R10_03905</name>
</gene>
<dbReference type="EMBL" id="JACRUO010000001">
    <property type="protein sequence ID" value="MBD3689374.1"/>
    <property type="molecule type" value="Genomic_DNA"/>
</dbReference>
<evidence type="ECO:0000256" key="5">
    <source>
        <dbReference type="ARBA" id="ARBA00022692"/>
    </source>
</evidence>
<evidence type="ECO:0000256" key="7">
    <source>
        <dbReference type="ARBA" id="ARBA00022989"/>
    </source>
</evidence>
<dbReference type="Proteomes" id="UP000627538">
    <property type="component" value="Unassembled WGS sequence"/>
</dbReference>
<evidence type="ECO:0000256" key="1">
    <source>
        <dbReference type="ARBA" id="ARBA00004651"/>
    </source>
</evidence>
<keyword evidence="5 11" id="KW-0812">Transmembrane</keyword>
<comment type="function">
    <text evidence="9">May be a proton symporter involved in the uptake of osmolytes such as proline and glycine betaine.</text>
</comment>
<keyword evidence="8 11" id="KW-0472">Membrane</keyword>
<evidence type="ECO:0000259" key="12">
    <source>
        <dbReference type="PROSITE" id="PS50850"/>
    </source>
</evidence>
<dbReference type="PANTHER" id="PTHR43528">
    <property type="entry name" value="ALPHA-KETOGLUTARATE PERMEASE"/>
    <property type="match status" value="1"/>
</dbReference>
<comment type="subcellular location">
    <subcellularLocation>
        <location evidence="1">Cell membrane</location>
        <topology evidence="1">Multi-pass membrane protein</topology>
    </subcellularLocation>
</comment>
<dbReference type="RefSeq" id="WP_191071426.1">
    <property type="nucleotide sequence ID" value="NZ_CP060506.1"/>
</dbReference>
<feature type="transmembrane region" description="Helical" evidence="11">
    <location>
        <begin position="376"/>
        <end position="404"/>
    </location>
</feature>
<feature type="transmembrane region" description="Helical" evidence="11">
    <location>
        <begin position="56"/>
        <end position="76"/>
    </location>
</feature>
<keyword evidence="7 11" id="KW-1133">Transmembrane helix</keyword>
<evidence type="ECO:0000313" key="13">
    <source>
        <dbReference type="EMBL" id="MBD3689374.1"/>
    </source>
</evidence>
<keyword evidence="3" id="KW-0813">Transport</keyword>
<evidence type="ECO:0000256" key="2">
    <source>
        <dbReference type="ARBA" id="ARBA00008240"/>
    </source>
</evidence>
<proteinExistence type="inferred from homology"/>
<feature type="transmembrane region" description="Helical" evidence="11">
    <location>
        <begin position="249"/>
        <end position="270"/>
    </location>
</feature>
<dbReference type="GO" id="GO:0015293">
    <property type="term" value="F:symporter activity"/>
    <property type="evidence" value="ECO:0007669"/>
    <property type="project" value="UniProtKB-KW"/>
</dbReference>
<evidence type="ECO:0000313" key="14">
    <source>
        <dbReference type="Proteomes" id="UP000627538"/>
    </source>
</evidence>
<evidence type="ECO:0000256" key="4">
    <source>
        <dbReference type="ARBA" id="ARBA00022475"/>
    </source>
</evidence>
<organism evidence="13 14">
    <name type="scientific">Nanchangia anserum</name>
    <dbReference type="NCBI Taxonomy" id="2692125"/>
    <lineage>
        <taxon>Bacteria</taxon>
        <taxon>Bacillati</taxon>
        <taxon>Actinomycetota</taxon>
        <taxon>Actinomycetes</taxon>
        <taxon>Actinomycetales</taxon>
        <taxon>Actinomycetaceae</taxon>
        <taxon>Nanchangia</taxon>
    </lineage>
</organism>
<dbReference type="GO" id="GO:0005886">
    <property type="term" value="C:plasma membrane"/>
    <property type="evidence" value="ECO:0007669"/>
    <property type="project" value="UniProtKB-SubCell"/>
</dbReference>
<keyword evidence="4" id="KW-1003">Cell membrane</keyword>
<feature type="transmembrane region" description="Helical" evidence="11">
    <location>
        <begin position="189"/>
        <end position="208"/>
    </location>
</feature>
<dbReference type="InterPro" id="IPR020846">
    <property type="entry name" value="MFS_dom"/>
</dbReference>
<reference evidence="13 14" key="1">
    <citation type="submission" date="2020-08" db="EMBL/GenBank/DDBJ databases">
        <title>Winkia gen. nov., sp. nov., isolated from faeces of the Anser albifrons in China.</title>
        <authorList>
            <person name="Liu Q."/>
        </authorList>
    </citation>
    <scope>NUCLEOTIDE SEQUENCE [LARGE SCALE GENOMIC DNA]</scope>
    <source>
        <strain evidence="13 14">C62</strain>
    </source>
</reference>
<dbReference type="FunFam" id="1.20.1250.20:FF:000001">
    <property type="entry name" value="Dicarboxylate MFS transporter"/>
    <property type="match status" value="1"/>
</dbReference>
<evidence type="ECO:0000256" key="3">
    <source>
        <dbReference type="ARBA" id="ARBA00022448"/>
    </source>
</evidence>
<dbReference type="Gene3D" id="1.20.1250.20">
    <property type="entry name" value="MFS general substrate transporter like domains"/>
    <property type="match status" value="2"/>
</dbReference>
<feature type="transmembrane region" description="Helical" evidence="11">
    <location>
        <begin position="315"/>
        <end position="334"/>
    </location>
</feature>
<dbReference type="InterPro" id="IPR051084">
    <property type="entry name" value="H+-coupled_symporters"/>
</dbReference>
<comment type="similarity">
    <text evidence="2">Belongs to the major facilitator superfamily. Metabolite:H+ Symporter (MHS) family (TC 2.A.1.6) family.</text>
</comment>
<feature type="transmembrane region" description="Helical" evidence="11">
    <location>
        <begin position="153"/>
        <end position="177"/>
    </location>
</feature>
<evidence type="ECO:0000256" key="10">
    <source>
        <dbReference type="ARBA" id="ARBA00039918"/>
    </source>
</evidence>